<dbReference type="Pfam" id="PF10681">
    <property type="entry name" value="Rot1"/>
    <property type="match status" value="1"/>
</dbReference>
<dbReference type="STRING" id="1353952.A0A165HIR9"/>
<evidence type="ECO:0000313" key="2">
    <source>
        <dbReference type="EMBL" id="KZT59353.1"/>
    </source>
</evidence>
<keyword evidence="1" id="KW-0812">Transmembrane</keyword>
<dbReference type="InParanoid" id="A0A165HIR9"/>
<organism evidence="2 3">
    <name type="scientific">Calocera cornea HHB12733</name>
    <dbReference type="NCBI Taxonomy" id="1353952"/>
    <lineage>
        <taxon>Eukaryota</taxon>
        <taxon>Fungi</taxon>
        <taxon>Dikarya</taxon>
        <taxon>Basidiomycota</taxon>
        <taxon>Agaricomycotina</taxon>
        <taxon>Dacrymycetes</taxon>
        <taxon>Dacrymycetales</taxon>
        <taxon>Dacrymycetaceae</taxon>
        <taxon>Calocera</taxon>
    </lineage>
</organism>
<proteinExistence type="predicted"/>
<dbReference type="FunCoup" id="A0A165HIR9">
    <property type="interactions" value="65"/>
</dbReference>
<reference evidence="2 3" key="1">
    <citation type="journal article" date="2016" name="Mol. Biol. Evol.">
        <title>Comparative Genomics of Early-Diverging Mushroom-Forming Fungi Provides Insights into the Origins of Lignocellulose Decay Capabilities.</title>
        <authorList>
            <person name="Nagy L.G."/>
            <person name="Riley R."/>
            <person name="Tritt A."/>
            <person name="Adam C."/>
            <person name="Daum C."/>
            <person name="Floudas D."/>
            <person name="Sun H."/>
            <person name="Yadav J.S."/>
            <person name="Pangilinan J."/>
            <person name="Larsson K.H."/>
            <person name="Matsuura K."/>
            <person name="Barry K."/>
            <person name="Labutti K."/>
            <person name="Kuo R."/>
            <person name="Ohm R.A."/>
            <person name="Bhattacharya S.S."/>
            <person name="Shirouzu T."/>
            <person name="Yoshinaga Y."/>
            <person name="Martin F.M."/>
            <person name="Grigoriev I.V."/>
            <person name="Hibbett D.S."/>
        </authorList>
    </citation>
    <scope>NUCLEOTIDE SEQUENCE [LARGE SCALE GENOMIC DNA]</scope>
    <source>
        <strain evidence="2 3">HHB12733</strain>
    </source>
</reference>
<dbReference type="PANTHER" id="PTHR28090">
    <property type="entry name" value="PROTEIN ROT1"/>
    <property type="match status" value="1"/>
</dbReference>
<feature type="transmembrane region" description="Helical" evidence="1">
    <location>
        <begin position="168"/>
        <end position="187"/>
    </location>
</feature>
<evidence type="ECO:0000313" key="3">
    <source>
        <dbReference type="Proteomes" id="UP000076842"/>
    </source>
</evidence>
<name>A0A165HIR9_9BASI</name>
<keyword evidence="1" id="KW-1133">Transmembrane helix</keyword>
<dbReference type="InterPro" id="IPR019623">
    <property type="entry name" value="Rot1"/>
</dbReference>
<keyword evidence="1" id="KW-0472">Membrane</keyword>
<dbReference type="PANTHER" id="PTHR28090:SF2">
    <property type="entry name" value="PROTEIN ROT1"/>
    <property type="match status" value="1"/>
</dbReference>
<dbReference type="GO" id="GO:0006458">
    <property type="term" value="P:'de novo' protein folding"/>
    <property type="evidence" value="ECO:0007669"/>
    <property type="project" value="InterPro"/>
</dbReference>
<dbReference type="EMBL" id="KV423941">
    <property type="protein sequence ID" value="KZT59353.1"/>
    <property type="molecule type" value="Genomic_DNA"/>
</dbReference>
<sequence>MSYSFTDDGYFEEAQYRFGSNGSMPNCITAVLIYQHGTYELLPNGSMVLTPFGSDGRMQLQDACGAVTNQIMLYNTTELMLQWRIFDGPTLQLYQFDGSMLPPMALYYKPPNMLPTYPLTNFSDPDITGEGVPVPIQRRSPVFEPLEERHFEEMHIEYKRSGAMRSRADVLALAAATLAVVAGAVLVI</sequence>
<gene>
    <name evidence="2" type="ORF">CALCODRAFT_493697</name>
</gene>
<dbReference type="OrthoDB" id="5327821at2759"/>
<dbReference type="AlphaFoldDB" id="A0A165HIR9"/>
<evidence type="ECO:0000256" key="1">
    <source>
        <dbReference type="SAM" id="Phobius"/>
    </source>
</evidence>
<dbReference type="Proteomes" id="UP000076842">
    <property type="component" value="Unassembled WGS sequence"/>
</dbReference>
<dbReference type="GO" id="GO:0051082">
    <property type="term" value="F:unfolded protein binding"/>
    <property type="evidence" value="ECO:0007669"/>
    <property type="project" value="TreeGrafter"/>
</dbReference>
<dbReference type="GO" id="GO:0005789">
    <property type="term" value="C:endoplasmic reticulum membrane"/>
    <property type="evidence" value="ECO:0007669"/>
    <property type="project" value="TreeGrafter"/>
</dbReference>
<accession>A0A165HIR9</accession>
<protein>
    <submittedName>
        <fullName evidence="2">Uncharacterized protein</fullName>
    </submittedName>
</protein>
<keyword evidence="3" id="KW-1185">Reference proteome</keyword>